<evidence type="ECO:0000313" key="1">
    <source>
        <dbReference type="EMBL" id="KPQ41022.1"/>
    </source>
</evidence>
<evidence type="ECO:0000313" key="2">
    <source>
        <dbReference type="Proteomes" id="UP000050360"/>
    </source>
</evidence>
<dbReference type="EMBL" id="LKCM01000462">
    <property type="protein sequence ID" value="KPQ41022.1"/>
    <property type="molecule type" value="Genomic_DNA"/>
</dbReference>
<gene>
    <name evidence="1" type="ORF">MPEBLZ_04446</name>
</gene>
<sequence>SDVYPEDIDIGAGFTFILIFDSFELSTLYGTIPP</sequence>
<dbReference type="AlphaFoldDB" id="A0A0P8AAR9"/>
<organism evidence="1 2">
    <name type="scientific">Candidatus Methanoperedens nitratireducens</name>
    <dbReference type="NCBI Taxonomy" id="1392998"/>
    <lineage>
        <taxon>Archaea</taxon>
        <taxon>Methanobacteriati</taxon>
        <taxon>Methanobacteriota</taxon>
        <taxon>Stenosarchaea group</taxon>
        <taxon>Methanomicrobia</taxon>
        <taxon>Methanosarcinales</taxon>
        <taxon>ANME-2 cluster</taxon>
        <taxon>Candidatus Methanoperedentaceae</taxon>
        <taxon>Candidatus Methanoperedens</taxon>
    </lineage>
</organism>
<proteinExistence type="predicted"/>
<protein>
    <submittedName>
        <fullName evidence="1">Uncharacterized protein</fullName>
    </submittedName>
</protein>
<reference evidence="1 2" key="1">
    <citation type="submission" date="2015-09" db="EMBL/GenBank/DDBJ databases">
        <title>A metagenomics-based metabolic model of nitrate-dependent anaerobic oxidation of methane by Methanoperedens-like archaea.</title>
        <authorList>
            <person name="Arshad A."/>
            <person name="Speth D.R."/>
            <person name="De Graaf R.M."/>
            <person name="Op Den Camp H.J."/>
            <person name="Jetten M.S."/>
            <person name="Welte C.U."/>
        </authorList>
    </citation>
    <scope>NUCLEOTIDE SEQUENCE [LARGE SCALE GENOMIC DNA]</scope>
</reference>
<feature type="non-terminal residue" evidence="1">
    <location>
        <position position="1"/>
    </location>
</feature>
<dbReference type="Proteomes" id="UP000050360">
    <property type="component" value="Unassembled WGS sequence"/>
</dbReference>
<comment type="caution">
    <text evidence="1">The sequence shown here is derived from an EMBL/GenBank/DDBJ whole genome shotgun (WGS) entry which is preliminary data.</text>
</comment>
<accession>A0A0P8AAR9</accession>
<name>A0A0P8AAR9_9EURY</name>